<dbReference type="EMBL" id="CP108341">
    <property type="protein sequence ID" value="WTW26489.1"/>
    <property type="molecule type" value="Genomic_DNA"/>
</dbReference>
<feature type="region of interest" description="Disordered" evidence="1">
    <location>
        <begin position="131"/>
        <end position="159"/>
    </location>
</feature>
<sequence length="159" mass="16845">MGIRTLLGRTAPGVALPPVRVHAADASTLRVPATLATALRRTTADLRNRLALGRRPTDSASPGGLPTTGPTRPSETGDLPGSPETSGETGRTTPRRAWADRARGYLTLVLTLLPRPRPGHTVITVYIVTTEPLSERPDGSAPYRRHGQNRRGPEPGAAP</sequence>
<dbReference type="RefSeq" id="WP_405505221.1">
    <property type="nucleotide sequence ID" value="NZ_CP108341.1"/>
</dbReference>
<dbReference type="Proteomes" id="UP001621512">
    <property type="component" value="Chromosome"/>
</dbReference>
<keyword evidence="3" id="KW-1185">Reference proteome</keyword>
<evidence type="ECO:0000313" key="3">
    <source>
        <dbReference type="Proteomes" id="UP001621512"/>
    </source>
</evidence>
<feature type="compositionally biased region" description="Low complexity" evidence="1">
    <location>
        <begin position="62"/>
        <end position="71"/>
    </location>
</feature>
<accession>A0ABZ1MIR2</accession>
<feature type="compositionally biased region" description="Polar residues" evidence="1">
    <location>
        <begin position="83"/>
        <end position="92"/>
    </location>
</feature>
<evidence type="ECO:0000313" key="2">
    <source>
        <dbReference type="EMBL" id="WTW26489.1"/>
    </source>
</evidence>
<organism evidence="2 3">
    <name type="scientific">Streptomyces purpurascens</name>
    <dbReference type="NCBI Taxonomy" id="1924"/>
    <lineage>
        <taxon>Bacteria</taxon>
        <taxon>Bacillati</taxon>
        <taxon>Actinomycetota</taxon>
        <taxon>Actinomycetes</taxon>
        <taxon>Kitasatosporales</taxon>
        <taxon>Streptomycetaceae</taxon>
        <taxon>Streptomyces</taxon>
    </lineage>
</organism>
<name>A0ABZ1MIR2_STREF</name>
<feature type="region of interest" description="Disordered" evidence="1">
    <location>
        <begin position="49"/>
        <end position="100"/>
    </location>
</feature>
<protein>
    <submittedName>
        <fullName evidence="2">Uncharacterized protein</fullName>
    </submittedName>
</protein>
<evidence type="ECO:0000256" key="1">
    <source>
        <dbReference type="SAM" id="MobiDB-lite"/>
    </source>
</evidence>
<gene>
    <name evidence="2" type="ORF">OHU35_10770</name>
</gene>
<proteinExistence type="predicted"/>
<reference evidence="2 3" key="1">
    <citation type="submission" date="2022-10" db="EMBL/GenBank/DDBJ databases">
        <title>The complete genomes of actinobacterial strains from the NBC collection.</title>
        <authorList>
            <person name="Joergensen T.S."/>
            <person name="Alvarez Arevalo M."/>
            <person name="Sterndorff E.B."/>
            <person name="Faurdal D."/>
            <person name="Vuksanovic O."/>
            <person name="Mourched A.-S."/>
            <person name="Charusanti P."/>
            <person name="Shaw S."/>
            <person name="Blin K."/>
            <person name="Weber T."/>
        </authorList>
    </citation>
    <scope>NUCLEOTIDE SEQUENCE [LARGE SCALE GENOMIC DNA]</scope>
    <source>
        <strain evidence="2 3">NBC_00017</strain>
    </source>
</reference>